<dbReference type="PANTHER" id="PTHR11306:SF0">
    <property type="entry name" value="PHOSPHATIDYLGLYCEROL_PHOSPHATIDYLINOSITOL TRANSFER PROTEIN"/>
    <property type="match status" value="1"/>
</dbReference>
<accession>A0A9W8B7D2</accession>
<dbReference type="Gene3D" id="2.70.220.10">
    <property type="entry name" value="Ganglioside GM2 activator"/>
    <property type="match status" value="1"/>
</dbReference>
<dbReference type="InterPro" id="IPR033917">
    <property type="entry name" value="ML_PG-PI_TP"/>
</dbReference>
<evidence type="ECO:0000256" key="3">
    <source>
        <dbReference type="ARBA" id="ARBA00011245"/>
    </source>
</evidence>
<feature type="chain" id="PRO_5040970734" description="Phosphatidylglycerol/phosphatidylinositol transfer protein" evidence="8">
    <location>
        <begin position="20"/>
        <end position="170"/>
    </location>
</feature>
<evidence type="ECO:0000256" key="5">
    <source>
        <dbReference type="ARBA" id="ARBA00022448"/>
    </source>
</evidence>
<organism evidence="10 11">
    <name type="scientific">Dimargaris verticillata</name>
    <dbReference type="NCBI Taxonomy" id="2761393"/>
    <lineage>
        <taxon>Eukaryota</taxon>
        <taxon>Fungi</taxon>
        <taxon>Fungi incertae sedis</taxon>
        <taxon>Zoopagomycota</taxon>
        <taxon>Kickxellomycotina</taxon>
        <taxon>Dimargaritomycetes</taxon>
        <taxon>Dimargaritales</taxon>
        <taxon>Dimargaritaceae</taxon>
        <taxon>Dimargaris</taxon>
    </lineage>
</organism>
<dbReference type="PANTHER" id="PTHR11306">
    <property type="entry name" value="NIEMANN PICK TYPE C2 PROTEIN NPC2-RELATED"/>
    <property type="match status" value="1"/>
</dbReference>
<feature type="signal peptide" evidence="8">
    <location>
        <begin position="1"/>
        <end position="19"/>
    </location>
</feature>
<evidence type="ECO:0000256" key="1">
    <source>
        <dbReference type="ARBA" id="ARBA00002053"/>
    </source>
</evidence>
<dbReference type="Pfam" id="PF02221">
    <property type="entry name" value="E1_DerP2_DerF2"/>
    <property type="match status" value="1"/>
</dbReference>
<dbReference type="InterPro" id="IPR014756">
    <property type="entry name" value="Ig_E-set"/>
</dbReference>
<sequence>MKLVGLATAFGLCLGLASALTTGLYDQFSDALNPHLGEPLGDSLYWCGKKTDVLTIDSVKLSPDPPHKGQSLLIEGSGRLSEDIVEGSFVDVTVKWGVIVLIRKRYQLCDLAGEIDEKCPVKQGKVTIKKAIDIPKEVPMGIYTVNAVAHLPGDSKPGHQITCLNARVRF</sequence>
<comment type="function">
    <text evidence="1">Catalyzes the intermembrane transfer of phosphatidylglycerol and phosphatidylinositol.</text>
</comment>
<dbReference type="InterPro" id="IPR003172">
    <property type="entry name" value="ML_dom"/>
</dbReference>
<name>A0A9W8B7D2_9FUNG</name>
<dbReference type="InterPro" id="IPR039670">
    <property type="entry name" value="NPC2-like"/>
</dbReference>
<comment type="subunit">
    <text evidence="3">Monomer.</text>
</comment>
<evidence type="ECO:0000256" key="2">
    <source>
        <dbReference type="ARBA" id="ARBA00006370"/>
    </source>
</evidence>
<dbReference type="SMART" id="SM00737">
    <property type="entry name" value="ML"/>
    <property type="match status" value="1"/>
</dbReference>
<evidence type="ECO:0000256" key="8">
    <source>
        <dbReference type="SAM" id="SignalP"/>
    </source>
</evidence>
<evidence type="ECO:0000256" key="6">
    <source>
        <dbReference type="ARBA" id="ARBA00022729"/>
    </source>
</evidence>
<keyword evidence="5" id="KW-0813">Transport</keyword>
<dbReference type="GO" id="GO:0032934">
    <property type="term" value="F:sterol binding"/>
    <property type="evidence" value="ECO:0007669"/>
    <property type="project" value="InterPro"/>
</dbReference>
<comment type="caution">
    <text evidence="10">The sequence shown here is derived from an EMBL/GenBank/DDBJ whole genome shotgun (WGS) entry which is preliminary data.</text>
</comment>
<keyword evidence="11" id="KW-1185">Reference proteome</keyword>
<dbReference type="GO" id="GO:0032366">
    <property type="term" value="P:intracellular sterol transport"/>
    <property type="evidence" value="ECO:0007669"/>
    <property type="project" value="InterPro"/>
</dbReference>
<feature type="domain" description="MD-2-related lipid-recognition" evidence="9">
    <location>
        <begin position="44"/>
        <end position="168"/>
    </location>
</feature>
<dbReference type="AlphaFoldDB" id="A0A9W8B7D2"/>
<proteinExistence type="inferred from homology"/>
<reference evidence="10" key="1">
    <citation type="submission" date="2022-07" db="EMBL/GenBank/DDBJ databases">
        <title>Phylogenomic reconstructions and comparative analyses of Kickxellomycotina fungi.</title>
        <authorList>
            <person name="Reynolds N.K."/>
            <person name="Stajich J.E."/>
            <person name="Barry K."/>
            <person name="Grigoriev I.V."/>
            <person name="Crous P."/>
            <person name="Smith M.E."/>
        </authorList>
    </citation>
    <scope>NUCLEOTIDE SEQUENCE</scope>
    <source>
        <strain evidence="10">RSA 567</strain>
    </source>
</reference>
<dbReference type="CDD" id="cd00917">
    <property type="entry name" value="PG-PI_TP"/>
    <property type="match status" value="1"/>
</dbReference>
<keyword evidence="6 8" id="KW-0732">Signal</keyword>
<dbReference type="EMBL" id="JANBQB010000117">
    <property type="protein sequence ID" value="KAJ1981646.1"/>
    <property type="molecule type" value="Genomic_DNA"/>
</dbReference>
<dbReference type="InterPro" id="IPR036846">
    <property type="entry name" value="GM2-AP_sf"/>
</dbReference>
<evidence type="ECO:0000256" key="7">
    <source>
        <dbReference type="ARBA" id="ARBA00023055"/>
    </source>
</evidence>
<protein>
    <recommendedName>
        <fullName evidence="4">Phosphatidylglycerol/phosphatidylinositol transfer protein</fullName>
    </recommendedName>
</protein>
<evidence type="ECO:0000259" key="9">
    <source>
        <dbReference type="SMART" id="SM00737"/>
    </source>
</evidence>
<gene>
    <name evidence="10" type="ORF">H4R34_001994</name>
</gene>
<evidence type="ECO:0000256" key="4">
    <source>
        <dbReference type="ARBA" id="ARBA00016056"/>
    </source>
</evidence>
<dbReference type="OrthoDB" id="6409159at2759"/>
<keyword evidence="7" id="KW-0445">Lipid transport</keyword>
<comment type="similarity">
    <text evidence="2">Belongs to the NPC2 family.</text>
</comment>
<evidence type="ECO:0000313" key="11">
    <source>
        <dbReference type="Proteomes" id="UP001151582"/>
    </source>
</evidence>
<dbReference type="Proteomes" id="UP001151582">
    <property type="component" value="Unassembled WGS sequence"/>
</dbReference>
<dbReference type="SUPFAM" id="SSF81296">
    <property type="entry name" value="E set domains"/>
    <property type="match status" value="1"/>
</dbReference>
<evidence type="ECO:0000313" key="10">
    <source>
        <dbReference type="EMBL" id="KAJ1981646.1"/>
    </source>
</evidence>